<sequence>MSTHEGRDHWQEWIKNQLQEVEVLPRKEYLEESMKVLLATLHEERRKVRFRKRIRRTLEGMAVAAAAVAIIYVAPQLNNLLQGDGSTALDQGPAGQPGEKISIMGETAKETEDSSAVKLENKMFHIQLPASPLKVGSEFEVTGEVKQGPEADSQGQLRYEVEDGHDILASGTLQVDGEGTEWQPFVLKVKLKQKPTSPNGLLILYANQAGQRANELTIPLQFVEQQVSPDTPVQHDVSAPLPPTEEAYPAQSVRVLDQREEDQEFSSYFKTLQKAVKERDVSALKKAMSPEIYLSFGGQKGYRDLEEMWKLKTNPEASPIWSELEKALKYGAKKDGEYFRAPAIELPAGTDEYRARAIVGSNVNVRSAPSMDGKVIEQVSNLLVRMPKDLTKYDKPGWKAVILPSGKPGFVAAEYVVEPLGYRAVFGKVDGKWTMITWIAGD</sequence>
<evidence type="ECO:0008006" key="4">
    <source>
        <dbReference type="Google" id="ProtNLM"/>
    </source>
</evidence>
<organism evidence="2 3">
    <name type="scientific">Bacillus thermozeamaize</name>
    <dbReference type="NCBI Taxonomy" id="230954"/>
    <lineage>
        <taxon>Bacteria</taxon>
        <taxon>Bacillati</taxon>
        <taxon>Bacillota</taxon>
        <taxon>Bacilli</taxon>
        <taxon>Bacillales</taxon>
        <taxon>Bacillaceae</taxon>
        <taxon>Bacillus</taxon>
    </lineage>
</organism>
<name>A0A1Y3PSL0_9BACI</name>
<keyword evidence="1" id="KW-1133">Transmembrane helix</keyword>
<gene>
    <name evidence="2" type="ORF">BAA01_15985</name>
</gene>
<dbReference type="AlphaFoldDB" id="A0A1Y3PSL0"/>
<dbReference type="Proteomes" id="UP000196475">
    <property type="component" value="Unassembled WGS sequence"/>
</dbReference>
<reference evidence="3" key="1">
    <citation type="submission" date="2016-06" db="EMBL/GenBank/DDBJ databases">
        <authorList>
            <person name="Nascimento L."/>
            <person name="Pereira R.V."/>
            <person name="Martins L.F."/>
            <person name="Quaggio R.B."/>
            <person name="Silva A.M."/>
            <person name="Setubal J.C."/>
        </authorList>
    </citation>
    <scope>NUCLEOTIDE SEQUENCE [LARGE SCALE GENOMIC DNA]</scope>
</reference>
<proteinExistence type="predicted"/>
<evidence type="ECO:0000313" key="3">
    <source>
        <dbReference type="Proteomes" id="UP000196475"/>
    </source>
</evidence>
<comment type="caution">
    <text evidence="2">The sequence shown here is derived from an EMBL/GenBank/DDBJ whole genome shotgun (WGS) entry which is preliminary data.</text>
</comment>
<dbReference type="EMBL" id="LZRT01000019">
    <property type="protein sequence ID" value="OUM90345.1"/>
    <property type="molecule type" value="Genomic_DNA"/>
</dbReference>
<feature type="transmembrane region" description="Helical" evidence="1">
    <location>
        <begin position="57"/>
        <end position="74"/>
    </location>
</feature>
<keyword evidence="1" id="KW-0812">Transmembrane</keyword>
<dbReference type="Gene3D" id="2.30.30.40">
    <property type="entry name" value="SH3 Domains"/>
    <property type="match status" value="1"/>
</dbReference>
<evidence type="ECO:0000313" key="2">
    <source>
        <dbReference type="EMBL" id="OUM90345.1"/>
    </source>
</evidence>
<keyword evidence="1" id="KW-0472">Membrane</keyword>
<protein>
    <recommendedName>
        <fullName evidence="4">SH3b domain-containing protein</fullName>
    </recommendedName>
</protein>
<evidence type="ECO:0000256" key="1">
    <source>
        <dbReference type="SAM" id="Phobius"/>
    </source>
</evidence>
<accession>A0A1Y3PSL0</accession>